<evidence type="ECO:0000313" key="6">
    <source>
        <dbReference type="EMBL" id="KAE9167707.1"/>
    </source>
</evidence>
<name>A0A6A3DFD6_9STRA</name>
<evidence type="ECO:0000313" key="8">
    <source>
        <dbReference type="EMBL" id="KAE9267613.1"/>
    </source>
</evidence>
<dbReference type="Proteomes" id="UP000433483">
    <property type="component" value="Unassembled WGS sequence"/>
</dbReference>
<reference evidence="9 10" key="1">
    <citation type="submission" date="2018-08" db="EMBL/GenBank/DDBJ databases">
        <title>Genomic investigation of the strawberry pathogen Phytophthora fragariae indicates pathogenicity is determined by transcriptional variation in three key races.</title>
        <authorList>
            <person name="Adams T.M."/>
            <person name="Armitage A.D."/>
            <person name="Sobczyk M.K."/>
            <person name="Bates H.J."/>
            <person name="Dunwell J.M."/>
            <person name="Nellist C.F."/>
            <person name="Harrison R.J."/>
        </authorList>
    </citation>
    <scope>NUCLEOTIDE SEQUENCE [LARGE SCALE GENOMIC DNA]</scope>
    <source>
        <strain evidence="7 11">A4</strain>
        <strain evidence="6 12">BC-1</strain>
        <strain evidence="5 10">NOV-27</strain>
        <strain evidence="4 13">NOV-5</strain>
        <strain evidence="3 14">NOV-71</strain>
        <strain evidence="8 15">NOV-77</strain>
        <strain evidence="1 9">NOV-9</strain>
        <strain evidence="2 16">ONT-3</strain>
    </source>
</reference>
<dbReference type="EMBL" id="QXFZ01005929">
    <property type="protein sequence ID" value="KAE9059761.1"/>
    <property type="molecule type" value="Genomic_DNA"/>
</dbReference>
<evidence type="ECO:0000313" key="9">
    <source>
        <dbReference type="Proteomes" id="UP000429523"/>
    </source>
</evidence>
<dbReference type="Proteomes" id="UP000440732">
    <property type="component" value="Unassembled WGS sequence"/>
</dbReference>
<dbReference type="Proteomes" id="UP000429523">
    <property type="component" value="Unassembled WGS sequence"/>
</dbReference>
<evidence type="ECO:0000313" key="7">
    <source>
        <dbReference type="EMBL" id="KAE9265085.1"/>
    </source>
</evidence>
<dbReference type="Proteomes" id="UP000488956">
    <property type="component" value="Unassembled WGS sequence"/>
</dbReference>
<evidence type="ECO:0000313" key="2">
    <source>
        <dbReference type="EMBL" id="KAE9057983.1"/>
    </source>
</evidence>
<evidence type="ECO:0000313" key="12">
    <source>
        <dbReference type="Proteomes" id="UP000440367"/>
    </source>
</evidence>
<dbReference type="Proteomes" id="UP000441208">
    <property type="component" value="Unassembled WGS sequence"/>
</dbReference>
<dbReference type="EMBL" id="QXGF01005824">
    <property type="protein sequence ID" value="KAE8918337.1"/>
    <property type="molecule type" value="Genomic_DNA"/>
</dbReference>
<dbReference type="Proteomes" id="UP000437068">
    <property type="component" value="Unassembled WGS sequence"/>
</dbReference>
<dbReference type="Proteomes" id="UP000440367">
    <property type="component" value="Unassembled WGS sequence"/>
</dbReference>
<evidence type="ECO:0000313" key="4">
    <source>
        <dbReference type="EMBL" id="KAE9063699.1"/>
    </source>
</evidence>
<comment type="caution">
    <text evidence="1">The sequence shown here is derived from an EMBL/GenBank/DDBJ whole genome shotgun (WGS) entry which is preliminary data.</text>
</comment>
<dbReference type="EMBL" id="QXGD01005033">
    <property type="protein sequence ID" value="KAE9167707.1"/>
    <property type="molecule type" value="Genomic_DNA"/>
</dbReference>
<proteinExistence type="predicted"/>
<dbReference type="Proteomes" id="UP000486351">
    <property type="component" value="Unassembled WGS sequence"/>
</dbReference>
<evidence type="ECO:0000313" key="10">
    <source>
        <dbReference type="Proteomes" id="UP000433483"/>
    </source>
</evidence>
<evidence type="ECO:0000313" key="11">
    <source>
        <dbReference type="Proteomes" id="UP000437068"/>
    </source>
</evidence>
<evidence type="ECO:0000313" key="1">
    <source>
        <dbReference type="EMBL" id="KAE8918337.1"/>
    </source>
</evidence>
<evidence type="ECO:0000313" key="5">
    <source>
        <dbReference type="EMBL" id="KAE9163341.1"/>
    </source>
</evidence>
<dbReference type="EMBL" id="QXGE01006500">
    <property type="protein sequence ID" value="KAE9265085.1"/>
    <property type="molecule type" value="Genomic_DNA"/>
</dbReference>
<organism evidence="1 9">
    <name type="scientific">Phytophthora fragariae</name>
    <dbReference type="NCBI Taxonomy" id="53985"/>
    <lineage>
        <taxon>Eukaryota</taxon>
        <taxon>Sar</taxon>
        <taxon>Stramenopiles</taxon>
        <taxon>Oomycota</taxon>
        <taxon>Peronosporomycetes</taxon>
        <taxon>Peronosporales</taxon>
        <taxon>Peronosporaceae</taxon>
        <taxon>Phytophthora</taxon>
    </lineage>
</organism>
<dbReference type="EMBL" id="QXFY01006828">
    <property type="protein sequence ID" value="KAE9267613.1"/>
    <property type="molecule type" value="Genomic_DNA"/>
</dbReference>
<evidence type="ECO:0000313" key="13">
    <source>
        <dbReference type="Proteomes" id="UP000440732"/>
    </source>
</evidence>
<dbReference type="EMBL" id="QXGA01006279">
    <property type="protein sequence ID" value="KAE9063699.1"/>
    <property type="molecule type" value="Genomic_DNA"/>
</dbReference>
<evidence type="ECO:0000313" key="14">
    <source>
        <dbReference type="Proteomes" id="UP000441208"/>
    </source>
</evidence>
<dbReference type="AlphaFoldDB" id="A0A6A3DFD6"/>
<sequence length="110" mass="12065">MLGAGPAYANTARPSFAGTPRGFDSATDYTVIRIFSRRWVTQWVTHPVGGLLSKTLLFLIAGAQTQVMDFALSSLLLAPSLAGWHSRIGFSTLVAQLQTNTMYRHIHDEN</sequence>
<dbReference type="EMBL" id="QXFX01006738">
    <property type="protein sequence ID" value="KAE9057983.1"/>
    <property type="molecule type" value="Genomic_DNA"/>
</dbReference>
<evidence type="ECO:0000313" key="3">
    <source>
        <dbReference type="EMBL" id="KAE9059761.1"/>
    </source>
</evidence>
<evidence type="ECO:0000313" key="16">
    <source>
        <dbReference type="Proteomes" id="UP000488956"/>
    </source>
</evidence>
<protein>
    <submittedName>
        <fullName evidence="1">Uncharacterized protein</fullName>
    </submittedName>
</protein>
<dbReference type="EMBL" id="QXGB01005341">
    <property type="protein sequence ID" value="KAE9163341.1"/>
    <property type="molecule type" value="Genomic_DNA"/>
</dbReference>
<keyword evidence="10" id="KW-1185">Reference proteome</keyword>
<evidence type="ECO:0000313" key="15">
    <source>
        <dbReference type="Proteomes" id="UP000486351"/>
    </source>
</evidence>
<accession>A0A6A3DFD6</accession>
<gene>
    <name evidence="7" type="ORF">PF001_g31036</name>
    <name evidence="6" type="ORF">PF002_g30811</name>
    <name evidence="5" type="ORF">PF005_g30491</name>
    <name evidence="4" type="ORF">PF006_g30881</name>
    <name evidence="3" type="ORF">PF007_g30844</name>
    <name evidence="8" type="ORF">PF008_g31319</name>
    <name evidence="1" type="ORF">PF009_g31347</name>
    <name evidence="2" type="ORF">PF010_g31167</name>
</gene>